<dbReference type="Pfam" id="PF12763">
    <property type="entry name" value="EH"/>
    <property type="match status" value="2"/>
</dbReference>
<dbReference type="InterPro" id="IPR002048">
    <property type="entry name" value="EF_hand_dom"/>
</dbReference>
<feature type="domain" description="EF-hand" evidence="5">
    <location>
        <begin position="65"/>
        <end position="100"/>
    </location>
</feature>
<dbReference type="Gene3D" id="1.10.238.10">
    <property type="entry name" value="EF-hand"/>
    <property type="match status" value="2"/>
</dbReference>
<comment type="caution">
    <text evidence="6">The sequence shown here is derived from an EMBL/GenBank/DDBJ whole genome shotgun (WGS) entry which is preliminary data.</text>
</comment>
<dbReference type="GO" id="GO:0005737">
    <property type="term" value="C:cytoplasm"/>
    <property type="evidence" value="ECO:0007669"/>
    <property type="project" value="TreeGrafter"/>
</dbReference>
<dbReference type="OrthoDB" id="524326at2759"/>
<evidence type="ECO:0000256" key="1">
    <source>
        <dbReference type="ARBA" id="ARBA00022837"/>
    </source>
</evidence>
<dbReference type="PROSITE" id="PS00018">
    <property type="entry name" value="EF_HAND_1"/>
    <property type="match status" value="2"/>
</dbReference>
<dbReference type="SUPFAM" id="SSF47473">
    <property type="entry name" value="EF-hand"/>
    <property type="match status" value="2"/>
</dbReference>
<feature type="domain" description="EH" evidence="4">
    <location>
        <begin position="33"/>
        <end position="121"/>
    </location>
</feature>
<reference evidence="6 7" key="1">
    <citation type="submission" date="2019-03" db="EMBL/GenBank/DDBJ databases">
        <title>An improved genome assembly of the fluke Schistosoma japonicum.</title>
        <authorList>
            <person name="Hu W."/>
            <person name="Luo F."/>
            <person name="Yin M."/>
            <person name="Mo X."/>
            <person name="Sun C."/>
            <person name="Wu Q."/>
            <person name="Zhu B."/>
            <person name="Xiang M."/>
            <person name="Wang J."/>
            <person name="Wang Y."/>
            <person name="Zhang T."/>
            <person name="Xu B."/>
            <person name="Zheng H."/>
            <person name="Feng Z."/>
        </authorList>
    </citation>
    <scope>NUCLEOTIDE SEQUENCE [LARGE SCALE GENOMIC DNA]</scope>
    <source>
        <strain evidence="6">HuSjv2</strain>
        <tissue evidence="6">Worms</tissue>
    </source>
</reference>
<keyword evidence="6" id="KW-0675">Receptor</keyword>
<dbReference type="InterPro" id="IPR000261">
    <property type="entry name" value="EH_dom"/>
</dbReference>
<dbReference type="GO" id="GO:0006897">
    <property type="term" value="P:endocytosis"/>
    <property type="evidence" value="ECO:0007669"/>
    <property type="project" value="TreeGrafter"/>
</dbReference>
<dbReference type="Proteomes" id="UP000311919">
    <property type="component" value="Unassembled WGS sequence"/>
</dbReference>
<dbReference type="CDD" id="cd00052">
    <property type="entry name" value="EH"/>
    <property type="match status" value="2"/>
</dbReference>
<feature type="domain" description="EH" evidence="4">
    <location>
        <begin position="216"/>
        <end position="309"/>
    </location>
</feature>
<feature type="domain" description="EF-hand" evidence="5">
    <location>
        <begin position="215"/>
        <end position="250"/>
    </location>
</feature>
<dbReference type="SMART" id="SM00054">
    <property type="entry name" value="EFh"/>
    <property type="match status" value="3"/>
</dbReference>
<feature type="compositionally biased region" description="Polar residues" evidence="3">
    <location>
        <begin position="778"/>
        <end position="788"/>
    </location>
</feature>
<dbReference type="PROSITE" id="PS50222">
    <property type="entry name" value="EF_HAND_2"/>
    <property type="match status" value="2"/>
</dbReference>
<evidence type="ECO:0000256" key="3">
    <source>
        <dbReference type="SAM" id="MobiDB-lite"/>
    </source>
</evidence>
<keyword evidence="7" id="KW-1185">Reference proteome</keyword>
<proteinExistence type="predicted"/>
<evidence type="ECO:0000259" key="5">
    <source>
        <dbReference type="PROSITE" id="PS50222"/>
    </source>
</evidence>
<protein>
    <submittedName>
        <fullName evidence="6">Epidermal growth factor receptor substrate 15-like 1 isoform 2</fullName>
    </submittedName>
</protein>
<organism evidence="6 7">
    <name type="scientific">Schistosoma japonicum</name>
    <name type="common">Blood fluke</name>
    <dbReference type="NCBI Taxonomy" id="6182"/>
    <lineage>
        <taxon>Eukaryota</taxon>
        <taxon>Metazoa</taxon>
        <taxon>Spiralia</taxon>
        <taxon>Lophotrochozoa</taxon>
        <taxon>Platyhelminthes</taxon>
        <taxon>Trematoda</taxon>
        <taxon>Digenea</taxon>
        <taxon>Strigeidida</taxon>
        <taxon>Schistosomatoidea</taxon>
        <taxon>Schistosomatidae</taxon>
        <taxon>Schistosoma</taxon>
    </lineage>
</organism>
<sequence length="902" mass="100341">MCHRLATTRSYLPFKPKITPPDFKMSFDIPVPDAYRYRTIFDQLRPIYGKLSGDKIREVFLKSQLPVETLGKIWDLSDIDNDGSLDQSEFIVAMHLVHRSLEGEKLPDKLPQNLVPLDKERYFSNSMSNNANSMLCLPPITSDTDFSLALVPLQSTSEMTSKLNTGNLSSLISTFPTGETLTTQSTHTTPSVWALSNHHSYLQSYNFPEWAISADEHAKNLRVFAAIDLDADGLVSGREVRDILMRSGLPQDVLAHIWELVDIHNTGLLNSEQFTVAMHLATEQLSAGLSNFTLPNVLPASLLPPSLRPVPPDPSIFEESNKLIVEIEALSREKSVVEADYASLTADSQRRASEATAKQRTIDTLNHTIRNLANQRREAERRLDDYSREKDTLESALNDIKSHVANERQKVEEMRIKINCQQASTKSQKEEIACLRNELNDLIREEAMLQDKIITNQRRLEQVEKENRLAQSRVNEANNKLVTLESTRGQLLEVLEQYNGLLNGDDNIKEPDEARIKSLLSDESLEDSIRSFDTGLSGLNWPSYNTPFSTTGFSTLSTLETSRSNTTGAQSVPLPLMSMNSVSGAADWKENERGHINSSLGFPFPYDPFDSSDPFKSSKSNGFHKESVEDPFALSIANDPFKDSDPFGIDPFGLPYLMDKDKKSSNTIASAFDPFKPDSVYPVLPDNSLVGVDFDAVFGPSNGELINSTDPFGSDPFTPSFVVNNKETKNHVNSSLRKSPPPRPKTQPTLSKSTRSFKFMDDSSNFRSADSKGDYTDFDNSSTLTTSSRYRKHSTGTGGISNSFQKPTFSLKSKHSAGKSKKDALNSFSAVVSSPSFGNPNTKTGTKSSSSSDLPLSDEARLSWAIIESQRLAQIEEEARRQEEADLELALRLSKLDSSNRP</sequence>
<dbReference type="STRING" id="6182.A0A4Z2DHW3"/>
<name>A0A4Z2DHW3_SCHJA</name>
<evidence type="ECO:0000256" key="2">
    <source>
        <dbReference type="SAM" id="Coils"/>
    </source>
</evidence>
<dbReference type="SMART" id="SM00027">
    <property type="entry name" value="EH"/>
    <property type="match status" value="2"/>
</dbReference>
<feature type="coiled-coil region" evidence="2">
    <location>
        <begin position="327"/>
        <end position="487"/>
    </location>
</feature>
<evidence type="ECO:0000313" key="6">
    <source>
        <dbReference type="EMBL" id="TNN16012.1"/>
    </source>
</evidence>
<dbReference type="PROSITE" id="PS50031">
    <property type="entry name" value="EH"/>
    <property type="match status" value="2"/>
</dbReference>
<feature type="region of interest" description="Disordered" evidence="3">
    <location>
        <begin position="729"/>
        <end position="856"/>
    </location>
</feature>
<dbReference type="GO" id="GO:0016197">
    <property type="term" value="P:endosomal transport"/>
    <property type="evidence" value="ECO:0007669"/>
    <property type="project" value="TreeGrafter"/>
</dbReference>
<dbReference type="PANTHER" id="PTHR11216">
    <property type="entry name" value="EH DOMAIN"/>
    <property type="match status" value="1"/>
</dbReference>
<accession>A0A4Z2DHW3</accession>
<dbReference type="InterPro" id="IPR018247">
    <property type="entry name" value="EF_Hand_1_Ca_BS"/>
</dbReference>
<evidence type="ECO:0000259" key="4">
    <source>
        <dbReference type="PROSITE" id="PS50031"/>
    </source>
</evidence>
<dbReference type="GO" id="GO:0005886">
    <property type="term" value="C:plasma membrane"/>
    <property type="evidence" value="ECO:0007669"/>
    <property type="project" value="TreeGrafter"/>
</dbReference>
<evidence type="ECO:0000313" key="7">
    <source>
        <dbReference type="Proteomes" id="UP000311919"/>
    </source>
</evidence>
<dbReference type="AlphaFoldDB" id="A0A4Z2DHW3"/>
<feature type="compositionally biased region" description="Polar residues" evidence="3">
    <location>
        <begin position="826"/>
        <end position="847"/>
    </location>
</feature>
<keyword evidence="2" id="KW-0175">Coiled coil</keyword>
<dbReference type="EMBL" id="SKCS01000137">
    <property type="protein sequence ID" value="TNN16012.1"/>
    <property type="molecule type" value="Genomic_DNA"/>
</dbReference>
<dbReference type="GO" id="GO:0005509">
    <property type="term" value="F:calcium ion binding"/>
    <property type="evidence" value="ECO:0007669"/>
    <property type="project" value="InterPro"/>
</dbReference>
<dbReference type="InterPro" id="IPR003903">
    <property type="entry name" value="UIM_dom"/>
</dbReference>
<dbReference type="PANTHER" id="PTHR11216:SF176">
    <property type="entry name" value="EPIDERMAL GROWTH FACTOR RECEPTOR PATHWAY SUBSTRATE CLONE 15, ISOFORM A"/>
    <property type="match status" value="1"/>
</dbReference>
<dbReference type="InterPro" id="IPR011992">
    <property type="entry name" value="EF-hand-dom_pair"/>
</dbReference>
<feature type="compositionally biased region" description="Polar residues" evidence="3">
    <location>
        <begin position="746"/>
        <end position="768"/>
    </location>
</feature>
<dbReference type="Gene3D" id="1.10.287.1490">
    <property type="match status" value="1"/>
</dbReference>
<dbReference type="PROSITE" id="PS50330">
    <property type="entry name" value="UIM"/>
    <property type="match status" value="1"/>
</dbReference>
<keyword evidence="1" id="KW-0106">Calcium</keyword>
<feature type="compositionally biased region" description="Polar residues" evidence="3">
    <location>
        <begin position="800"/>
        <end position="811"/>
    </location>
</feature>
<gene>
    <name evidence="6" type="ORF">EWB00_000869</name>
</gene>